<organism evidence="1 2">
    <name type="scientific">Streptomyces inusitatus</name>
    <dbReference type="NCBI Taxonomy" id="68221"/>
    <lineage>
        <taxon>Bacteria</taxon>
        <taxon>Bacillati</taxon>
        <taxon>Actinomycetota</taxon>
        <taxon>Actinomycetes</taxon>
        <taxon>Kitasatosporales</taxon>
        <taxon>Streptomycetaceae</taxon>
        <taxon>Streptomyces</taxon>
    </lineage>
</organism>
<dbReference type="InterPro" id="IPR027417">
    <property type="entry name" value="P-loop_NTPase"/>
</dbReference>
<evidence type="ECO:0000313" key="2">
    <source>
        <dbReference type="Proteomes" id="UP000630936"/>
    </source>
</evidence>
<accession>A0A918V0Q9</accession>
<name>A0A918V0Q9_9ACTN</name>
<dbReference type="Proteomes" id="UP000630936">
    <property type="component" value="Unassembled WGS sequence"/>
</dbReference>
<reference evidence="1" key="1">
    <citation type="journal article" date="2014" name="Int. J. Syst. Evol. Microbiol.">
        <title>Complete genome sequence of Corynebacterium casei LMG S-19264T (=DSM 44701T), isolated from a smear-ripened cheese.</title>
        <authorList>
            <consortium name="US DOE Joint Genome Institute (JGI-PGF)"/>
            <person name="Walter F."/>
            <person name="Albersmeier A."/>
            <person name="Kalinowski J."/>
            <person name="Ruckert C."/>
        </authorList>
    </citation>
    <scope>NUCLEOTIDE SEQUENCE</scope>
    <source>
        <strain evidence="1">JCM 4988</strain>
    </source>
</reference>
<protein>
    <recommendedName>
        <fullName evidence="3">Thymidylate kinase</fullName>
    </recommendedName>
</protein>
<proteinExistence type="predicted"/>
<keyword evidence="2" id="KW-1185">Reference proteome</keyword>
<gene>
    <name evidence="1" type="ORF">GCM10010387_50670</name>
</gene>
<sequence>MRAALVGVDGSGKTTAVHRVRERKGVTTLHTIPTGTDPRTPFPALSPALAEASAAADALGGIQLKVAVLYLQLSLYGPAESRAATPSGILLADRHPLIDPLVYLPLFAHIERDDDGSAQVSAWWRKQRPEAARLVRDWLRTCTGDDDPWSLGTEMLRLGTREPQEILDRLTERLGVTAPDAVLWLDLPVAQALHRTRERPRHGEMHETTAFLSAARLHYAEVLEWLSETRPQLTVRRIDCADRSVDEVTEEVWSALETFTGPVGRGEGLPLIHNS</sequence>
<dbReference type="EMBL" id="BMWG01000019">
    <property type="protein sequence ID" value="GGZ50191.1"/>
    <property type="molecule type" value="Genomic_DNA"/>
</dbReference>
<dbReference type="AlphaFoldDB" id="A0A918V0Q9"/>
<evidence type="ECO:0008006" key="3">
    <source>
        <dbReference type="Google" id="ProtNLM"/>
    </source>
</evidence>
<reference evidence="1" key="2">
    <citation type="submission" date="2020-09" db="EMBL/GenBank/DDBJ databases">
        <authorList>
            <person name="Sun Q."/>
            <person name="Ohkuma M."/>
        </authorList>
    </citation>
    <scope>NUCLEOTIDE SEQUENCE</scope>
    <source>
        <strain evidence="1">JCM 4988</strain>
    </source>
</reference>
<dbReference type="Gene3D" id="3.40.50.300">
    <property type="entry name" value="P-loop containing nucleotide triphosphate hydrolases"/>
    <property type="match status" value="1"/>
</dbReference>
<dbReference type="SUPFAM" id="SSF52540">
    <property type="entry name" value="P-loop containing nucleoside triphosphate hydrolases"/>
    <property type="match status" value="1"/>
</dbReference>
<evidence type="ECO:0000313" key="1">
    <source>
        <dbReference type="EMBL" id="GGZ50191.1"/>
    </source>
</evidence>
<comment type="caution">
    <text evidence="1">The sequence shown here is derived from an EMBL/GenBank/DDBJ whole genome shotgun (WGS) entry which is preliminary data.</text>
</comment>